<evidence type="ECO:0000256" key="5">
    <source>
        <dbReference type="ARBA" id="ARBA00022673"/>
    </source>
</evidence>
<name>A0A3P9K075_ORYLA</name>
<dbReference type="Gene3D" id="3.30.450.20">
    <property type="entry name" value="PAS domain"/>
    <property type="match status" value="1"/>
</dbReference>
<dbReference type="Pfam" id="PF08473">
    <property type="entry name" value="VGCC_alpha2"/>
    <property type="match status" value="1"/>
</dbReference>
<dbReference type="FunFam" id="3.30.450.20:FF:000012">
    <property type="entry name" value="Calcium channel, voltage-dependent, alpha2/delta subunit 3"/>
    <property type="match status" value="1"/>
</dbReference>
<organism evidence="19 20">
    <name type="scientific">Oryzias latipes</name>
    <name type="common">Japanese rice fish</name>
    <name type="synonym">Japanese killifish</name>
    <dbReference type="NCBI Taxonomy" id="8090"/>
    <lineage>
        <taxon>Eukaryota</taxon>
        <taxon>Metazoa</taxon>
        <taxon>Chordata</taxon>
        <taxon>Craniata</taxon>
        <taxon>Vertebrata</taxon>
        <taxon>Euteleostomi</taxon>
        <taxon>Actinopterygii</taxon>
        <taxon>Neopterygii</taxon>
        <taxon>Teleostei</taxon>
        <taxon>Neoteleostei</taxon>
        <taxon>Acanthomorphata</taxon>
        <taxon>Ovalentaria</taxon>
        <taxon>Atherinomorphae</taxon>
        <taxon>Beloniformes</taxon>
        <taxon>Adrianichthyidae</taxon>
        <taxon>Oryziinae</taxon>
        <taxon>Oryzias</taxon>
    </lineage>
</organism>
<reference key="1">
    <citation type="journal article" date="2007" name="Nature">
        <title>The medaka draft genome and insights into vertebrate genome evolution.</title>
        <authorList>
            <person name="Kasahara M."/>
            <person name="Naruse K."/>
            <person name="Sasaki S."/>
            <person name="Nakatani Y."/>
            <person name="Qu W."/>
            <person name="Ahsan B."/>
            <person name="Yamada T."/>
            <person name="Nagayasu Y."/>
            <person name="Doi K."/>
            <person name="Kasai Y."/>
            <person name="Jindo T."/>
            <person name="Kobayashi D."/>
            <person name="Shimada A."/>
            <person name="Toyoda A."/>
            <person name="Kuroki Y."/>
            <person name="Fujiyama A."/>
            <person name="Sasaki T."/>
            <person name="Shimizu A."/>
            <person name="Asakawa S."/>
            <person name="Shimizu N."/>
            <person name="Hashimoto S."/>
            <person name="Yang J."/>
            <person name="Lee Y."/>
            <person name="Matsushima K."/>
            <person name="Sugano S."/>
            <person name="Sakaizumi M."/>
            <person name="Narita T."/>
            <person name="Ohishi K."/>
            <person name="Haga S."/>
            <person name="Ohta F."/>
            <person name="Nomoto H."/>
            <person name="Nogata K."/>
            <person name="Morishita T."/>
            <person name="Endo T."/>
            <person name="Shin-I T."/>
            <person name="Takeda H."/>
            <person name="Morishita S."/>
            <person name="Kohara Y."/>
        </authorList>
    </citation>
    <scope>NUCLEOTIDE SEQUENCE [LARGE SCALE GENOMIC DNA]</scope>
    <source>
        <strain>Hd-rR</strain>
    </source>
</reference>
<keyword evidence="5" id="KW-0107">Calcium channel</keyword>
<evidence type="ECO:0000256" key="16">
    <source>
        <dbReference type="ARBA" id="ARBA00023303"/>
    </source>
</evidence>
<dbReference type="Proteomes" id="UP000265180">
    <property type="component" value="Chromosome 5"/>
</dbReference>
<dbReference type="CDD" id="cd01463">
    <property type="entry name" value="vWA_VGCC_like"/>
    <property type="match status" value="1"/>
</dbReference>
<evidence type="ECO:0000256" key="7">
    <source>
        <dbReference type="ARBA" id="ARBA00022723"/>
    </source>
</evidence>
<feature type="coiled-coil region" evidence="17">
    <location>
        <begin position="221"/>
        <end position="256"/>
    </location>
</feature>
<evidence type="ECO:0000256" key="14">
    <source>
        <dbReference type="ARBA" id="ARBA00023157"/>
    </source>
</evidence>
<dbReference type="AlphaFoldDB" id="A0A3P9K075"/>
<reference evidence="19 20" key="2">
    <citation type="submission" date="2017-04" db="EMBL/GenBank/DDBJ databases">
        <title>CpG methylation of centromeres and impact of large insertions on vertebrate speciation.</title>
        <authorList>
            <person name="Ichikawa K."/>
            <person name="Yoshimura J."/>
            <person name="Morishita S."/>
        </authorList>
    </citation>
    <scope>NUCLEOTIDE SEQUENCE</scope>
    <source>
        <strain evidence="19 20">HNI</strain>
    </source>
</reference>
<keyword evidence="15" id="KW-0325">Glycoprotein</keyword>
<evidence type="ECO:0000313" key="19">
    <source>
        <dbReference type="Ensembl" id="ENSORLP00020001528.1"/>
    </source>
</evidence>
<evidence type="ECO:0000256" key="13">
    <source>
        <dbReference type="ARBA" id="ARBA00023136"/>
    </source>
</evidence>
<reference evidence="19" key="4">
    <citation type="submission" date="2025-09" db="UniProtKB">
        <authorList>
            <consortium name="Ensembl"/>
        </authorList>
    </citation>
    <scope>IDENTIFICATION</scope>
    <source>
        <strain evidence="19">HNI</strain>
    </source>
</reference>
<dbReference type="PANTHER" id="PTHR10166">
    <property type="entry name" value="VOLTAGE-DEPENDENT CALCIUM CHANNEL SUBUNIT ALPHA-2/DELTA-RELATED"/>
    <property type="match status" value="1"/>
</dbReference>
<dbReference type="InterPro" id="IPR036465">
    <property type="entry name" value="vWFA_dom_sf"/>
</dbReference>
<keyword evidence="17" id="KW-0175">Coiled coil</keyword>
<dbReference type="InterPro" id="IPR013608">
    <property type="entry name" value="VWA_N"/>
</dbReference>
<evidence type="ECO:0000256" key="11">
    <source>
        <dbReference type="ARBA" id="ARBA00022989"/>
    </source>
</evidence>
<keyword evidence="7" id="KW-0479">Metal-binding</keyword>
<evidence type="ECO:0000256" key="15">
    <source>
        <dbReference type="ARBA" id="ARBA00023180"/>
    </source>
</evidence>
<dbReference type="Gene3D" id="3.40.50.410">
    <property type="entry name" value="von Willebrand factor, type A domain"/>
    <property type="match status" value="1"/>
</dbReference>
<dbReference type="GO" id="GO:0005262">
    <property type="term" value="F:calcium channel activity"/>
    <property type="evidence" value="ECO:0007669"/>
    <property type="project" value="UniProtKB-KW"/>
</dbReference>
<comment type="subcellular location">
    <subcellularLocation>
        <location evidence="1">Membrane</location>
        <topology evidence="1">Single-pass type I membrane protein</topology>
    </subcellularLocation>
</comment>
<keyword evidence="16" id="KW-0407">Ion channel</keyword>
<evidence type="ECO:0000259" key="18">
    <source>
        <dbReference type="PROSITE" id="PS50234"/>
    </source>
</evidence>
<evidence type="ECO:0000256" key="9">
    <source>
        <dbReference type="ARBA" id="ARBA00022837"/>
    </source>
</evidence>
<evidence type="ECO:0000256" key="6">
    <source>
        <dbReference type="ARBA" id="ARBA00022692"/>
    </source>
</evidence>
<keyword evidence="3" id="KW-0813">Transport</keyword>
<evidence type="ECO:0000256" key="8">
    <source>
        <dbReference type="ARBA" id="ARBA00022729"/>
    </source>
</evidence>
<protein>
    <submittedName>
        <fullName evidence="19">Voltage-dependent calcium channel subunit alpha-2/delta-3</fullName>
    </submittedName>
</protein>
<keyword evidence="12" id="KW-0406">Ion transport</keyword>
<evidence type="ECO:0000256" key="2">
    <source>
        <dbReference type="ARBA" id="ARBA00007060"/>
    </source>
</evidence>
<keyword evidence="10" id="KW-0851">Voltage-gated channel</keyword>
<evidence type="ECO:0000256" key="10">
    <source>
        <dbReference type="ARBA" id="ARBA00022882"/>
    </source>
</evidence>
<evidence type="ECO:0000256" key="12">
    <source>
        <dbReference type="ARBA" id="ARBA00023065"/>
    </source>
</evidence>
<dbReference type="GO" id="GO:0034702">
    <property type="term" value="C:monoatomic ion channel complex"/>
    <property type="evidence" value="ECO:0007669"/>
    <property type="project" value="UniProtKB-KW"/>
</dbReference>
<sequence>MWCSGVAVERKGWRAVLPHPLPPLSVTRRQIQWETCWQPQQLEKFHQGLSAPRDFTVQTFSELKMRGDRSSISILLLSVGFLNVANVAGSQQGIPLSVVKLWASAFGGEIKSISAKFSGSQLLQKELWSITAPRPGTNSSSESSPPIKGNTRINSRILAACPGLWEEGASVRGGPRKYGESVQTAFRKRLKAQSPGLSCPEKRKELVKSVKVEEIDGVKLVKNLAVKMEEMFRKKAEATRRLVEAAEEAHRQHEENPDLQYEYFNAVLINEVDEEGNNVELGGEFILEPNDHFNNLSVNLSHSVVQVPTNMYNKDPDIVNGVYWSEALNKVFVDNFETDPTLIWQYFGSAKGFFRQYPGVKWHPDEHGVIGFDCRNRKWYIQAATSPKDVVILVDVSGSMKGLRLTIARQTVSSILDTLGDDDFFNIIAYNQEIHYVEPCLNGTLVRADRTNKDHFREHLDKLFAKGIGLLGEALSEAFTILNDFNQTGRGSVCSQAIMLVTDGATEMYDDVFEKFNWPERKVRIFPYLIGRESAFADNLKWMACANKGYFSQISTLADVQENVMRYLHVMSRPKVIDHEHDTVWTEAYVDSALSQAHKLKVKSGPSLTTTVAMPVFSTKNETKNQGILLGVVGTDIPLQELMKLIPKHMLGIHGYVFAITNNGYILIHPDLRPLYQGSQKRRKPHYSSVDLSEVEWEDKDDILRNAMVNRRTGTFSMETKKTVDRGRRVLKMHYDYYYTDIKGTPFSVGVALSRGHGKYFFRGNVSVDAGLRDLEQPDVALADEWTYCNTEEEHEHRHLTQIQAIKLFMTGRRLNLKCDRELIQEVLFDAVVTAPLEAYWTGLALNKSENSDKGVEITFLGTRSGLSRINLFIPSDQLSNQDFLTAEDKEGVFNADHFPLWYKRAAEQVPGTFVYSIPFSTALENKSVVLASTAIQLQDDRKSPIFAAVGIQMKLEYFQRKFWTACRQCTALDGKCSISCDNDDVNCYLIDNNGFILVTEEQSQTGLFFGEVEGAVMNKLLQMGSFKRITLYDYQALCRDYSGSSDSARTLSDPFSVVRWLLTELVIFLLEFNLYSWWNVDLTVKAQRSRGKTMMVPCDTEYPAFVSERTIKETTGNIQCDNCVRSFVIQQIPSSNLFMVVVDNKCDCSSIPPVTMDPIEIMYNESLKCDRLKFQKDRKKPESCHPFHPEENAMECGSASRLSSPLTAGLLPLVAATISR</sequence>
<dbReference type="GO" id="GO:0046872">
    <property type="term" value="F:metal ion binding"/>
    <property type="evidence" value="ECO:0007669"/>
    <property type="project" value="UniProtKB-KW"/>
</dbReference>
<dbReference type="PROSITE" id="PS50234">
    <property type="entry name" value="VWFA"/>
    <property type="match status" value="1"/>
</dbReference>
<feature type="domain" description="VWFA" evidence="18">
    <location>
        <begin position="389"/>
        <end position="571"/>
    </location>
</feature>
<comment type="similarity">
    <text evidence="2">Belongs to the calcium channel subunit alpha-2/delta family.</text>
</comment>
<keyword evidence="14" id="KW-1015">Disulfide bond</keyword>
<dbReference type="SUPFAM" id="SSF53300">
    <property type="entry name" value="vWA-like"/>
    <property type="match status" value="1"/>
</dbReference>
<dbReference type="Pfam" id="PF00092">
    <property type="entry name" value="VWA"/>
    <property type="match status" value="1"/>
</dbReference>
<dbReference type="SMART" id="SM00327">
    <property type="entry name" value="VWA"/>
    <property type="match status" value="1"/>
</dbReference>
<keyword evidence="4" id="KW-0109">Calcium transport</keyword>
<dbReference type="Ensembl" id="ENSORLT00020012877.1">
    <property type="protein sequence ID" value="ENSORLP00020001528.1"/>
    <property type="gene ID" value="ENSORLG00020002242.1"/>
</dbReference>
<evidence type="ECO:0000313" key="20">
    <source>
        <dbReference type="Proteomes" id="UP000265180"/>
    </source>
</evidence>
<evidence type="ECO:0000256" key="17">
    <source>
        <dbReference type="SAM" id="Coils"/>
    </source>
</evidence>
<keyword evidence="11" id="KW-1133">Transmembrane helix</keyword>
<keyword evidence="13" id="KW-0472">Membrane</keyword>
<proteinExistence type="inferred from homology"/>
<accession>A0A3P9K075</accession>
<evidence type="ECO:0000256" key="3">
    <source>
        <dbReference type="ARBA" id="ARBA00022448"/>
    </source>
</evidence>
<evidence type="ECO:0000256" key="1">
    <source>
        <dbReference type="ARBA" id="ARBA00004479"/>
    </source>
</evidence>
<dbReference type="InterPro" id="IPR051173">
    <property type="entry name" value="Ca_channel_alpha-2/delta"/>
</dbReference>
<dbReference type="InterPro" id="IPR013680">
    <property type="entry name" value="VDCC_a2/dsu"/>
</dbReference>
<dbReference type="PANTHER" id="PTHR10166:SF56">
    <property type="entry name" value="VOLTAGE-DEPENDENT CALCIUM CHANNEL SUBUNIT ALPHA-2_DELTA-3 ISOFORM X1"/>
    <property type="match status" value="1"/>
</dbReference>
<reference evidence="19" key="3">
    <citation type="submission" date="2025-08" db="UniProtKB">
        <authorList>
            <consortium name="Ensembl"/>
        </authorList>
    </citation>
    <scope>IDENTIFICATION</scope>
    <source>
        <strain evidence="19">HNI</strain>
    </source>
</reference>
<keyword evidence="6" id="KW-0812">Transmembrane</keyword>
<keyword evidence="9" id="KW-0106">Calcium</keyword>
<evidence type="ECO:0000256" key="4">
    <source>
        <dbReference type="ARBA" id="ARBA00022568"/>
    </source>
</evidence>
<keyword evidence="8" id="KW-0732">Signal</keyword>
<dbReference type="FunFam" id="3.40.50.410:FF:000007">
    <property type="entry name" value="Calcium voltage-gated channel auxiliary subunit alpha2delta 3"/>
    <property type="match status" value="1"/>
</dbReference>
<dbReference type="Pfam" id="PF08399">
    <property type="entry name" value="VWA_N"/>
    <property type="match status" value="1"/>
</dbReference>
<dbReference type="InterPro" id="IPR002035">
    <property type="entry name" value="VWF_A"/>
</dbReference>